<evidence type="ECO:0000256" key="1">
    <source>
        <dbReference type="SAM" id="MobiDB-lite"/>
    </source>
</evidence>
<reference evidence="5" key="3">
    <citation type="journal article" date="2012" name="PLoS Pathog.">
        <title>Comparative genomics of the apicomplexan parasites Toxoplasma gondii and Neospora caninum: Coccidia differing in host range and transmission strategy.</title>
        <authorList>
            <person name="Reid A.J."/>
            <person name="Vermont S.J."/>
            <person name="Cotton J.A."/>
            <person name="Harris D."/>
            <person name="Hill-Cawthorne G.A."/>
            <person name="Konen-Waisman S."/>
            <person name="Latham S.M."/>
            <person name="Mourier T."/>
            <person name="Norton R."/>
            <person name="Quail M.A."/>
            <person name="Sanders M."/>
            <person name="Shanmugam D."/>
            <person name="Sohal A."/>
            <person name="Wasmuth J.D."/>
            <person name="Brunk B."/>
            <person name="Grigg M.E."/>
            <person name="Howard J.C."/>
            <person name="Parkinson J."/>
            <person name="Roos D.S."/>
            <person name="Trees A.J."/>
            <person name="Berriman M."/>
            <person name="Pain A."/>
            <person name="Wastling J.M."/>
        </authorList>
    </citation>
    <scope>NUCLEOTIDE SEQUENCE [LARGE SCALE GENOMIC DNA]</scope>
    <source>
        <strain evidence="5">Liverpool</strain>
    </source>
</reference>
<evidence type="ECO:0000313" key="4">
    <source>
        <dbReference type="EMBL" id="CEL65914.1"/>
    </source>
</evidence>
<feature type="transmembrane region" description="Helical" evidence="2">
    <location>
        <begin position="2622"/>
        <end position="2642"/>
    </location>
</feature>
<feature type="compositionally biased region" description="Basic and acidic residues" evidence="1">
    <location>
        <begin position="813"/>
        <end position="825"/>
    </location>
</feature>
<feature type="region of interest" description="Disordered" evidence="1">
    <location>
        <begin position="1380"/>
        <end position="1402"/>
    </location>
</feature>
<sequence length="2686" mass="288218">MPRRNEPFSEHPQTRTAPSLLATSEVYGQLEKALGELHPTLEASKASSHFLSSRVESSLYSTCLSSSSARRNVSQHLGTELAPKKEGPKHHAADFHTLSADKAPLSSQETGNLYVHRSQHEVFSALPRSTGRLPLETSRSVDLYGASPLQGRRDTRKSEALGAAETPSRIPIPPQRSASRGAFAPSDCAEPLRPRSGVSDAVSSETARRKENTEEPAICTSRGLDRQVEWRSPFSADREFDAQVSWGISRESQPAFPRREREPLEGGARREVKQSSSRKLQTPPLADTRAFVTSLGSSSVADVSADAAPSSSLIVSGGRLCGENGDARTHASRLEPERQTELTRSWTSRERAFGSLVSSRSVNTVPAEAEPAGERHKVGRCREPSRGKRSADSTRHSAVSAAMDSVSRPLSSRFPASVAAASPASRLSTAKDGREHSGDPDRTASGARAASLSGTSRTREERGAGDKDSTGNAFPGAASVRERTGPEQPLGGEAVSAPAGALGSSACLGSSRLPPLPASSRRALASSLSVERRRSQPSGLMAELRRLADDVHALRDEYLDQESASLQSAREATAESERTRGSERARLECLSARGVPDASLERRHARGGREASRVGEGAEMRQFPLGEARPLRGVSSAFASEDTAGKRGRQGEGEVEKQGRWVARDAARRVSRSLSPGQFSSGTHSALSSRHGVLPEHPVHASPLSRVPSSPPSSFGSPLPSSLLASSLSSRGRAGSVRETSGPENVFATRGGLATTREQAEQASAPPQSRDSGDGVFPKKRPGEERAFLNQKTPPSYGVCTAGEAKRSAPLPDDARRGGTERSQRDSGGNGVEGGGRRATEEREVDTSPPLYSGEKTNKGMYDDVLSSSLYVHRTRDNGEAQVRVLRASVGSTMQASVEQDNQVGFVSRARSERSEEAEWLLKMKEAGKTRQECGDGEHAIGLSPRQTHASEVERHVETRKNGSPDFSPVASSGSPRLSARGDEPRRAAGSGVRTGMGRISGAEAEARKASFAQKGIAHEAQGREENGAVDASRGNKYAQEKQLEAFSQSSSLVCVSDDEQAAENGEVPGKLESTSACPRKSSFPVVGAQGNSSPRSSRALSDPFEANVGSRSCGASVSSLAPHPFSSSALFPASPSLRLRYLGAREERETSATSPSFRPDSGADAAGAKPGPPCQEPLSQSSGDSEFFSLFSCLEGDREPRSREAVPAPSLGNEGSTEARAKGEAEAGASADAPGLVGACSRFLSSLCSWAGNGEEKSPGCLDPSPARDADPSAHSPSCPAAARPPLQARLPPPAAATEQISAGEGDRSASPSSAGGGRQTVELQSRRRARVAKLVSDWRAFLRLVRRRQLSKEGVKPASAFEALLTLAALSLPLPHEPSTPFARDSQSPHWLASPPGARGGGKGACSCACELCSEEWSRARLFSGAAPVFSANDEDLRLCKKDIVLLFLLRSFFRDRLVLSLEKSDSERAPADLTRGLAQISGRPVAWRLVCASVAGSERGPSLPGRPETRDLQCGRARRDNGNAGVRETAESLRRRCEPGNTDGHDGLDAEVRRGKLAAGEGFEAHTPLCAPRECGLVAWAVATLQTPGIRASGLHVASSQCTPPPEDCNGCVHVDFSPLVRRLADELGCLDTAAVHASDVARVVFSCSLMGAKRVGASFQSEKSVVCKPVSSLLSDSDCRRMFPVAASLADWLTGCVPSPRCRGCLDTPDAFFALLLATTARLTGSDASARSLSLCNSVLLQISSSLLRRCASPIGSLAAWLLAAGRARLACRSHLALFALPLLLAAGEGTAEGHAAPASRCLLAPQKTPACEELDKTFSSPDSRLSSEERTADRSCGDAEEQFRKELEEVEEEEGEMLAEAQECWAMLQECCSEENGEDDPHARTLRRRLEWNCLRLEGRATALAARRVELERALRGKPGTGERDGVETRDVRIERVDGGDKAEAERNKTATKRTEIDEVKAAQLVDLLWGLTVCGVPARPIFGEIVRQGILSRAASLLPLDDLCCVACAFAVQANRSHSRLASPDSDNEANADPGLSPSTAKAPERNVPRGPLVSQVTSPVASRFSGDENGDQCFEAASPVDATAPDPLSTDPNADEFCGGNTKKERRPPPSWFFERNLATRLQFYVGLGAPYTRKIELREGQYGGDLRLALRSRRGSHDMTCEEGVSMARGAARSGVHEERVSASSLLRDSWLGRAWVAATAESKREFDEVAKSAVKEIAAVVFSRQTRQGGDLEGRRDDERYGAKMDSGASACMKYALRCVGAAEVWPWRRSLSERASSESAGCGICVTKRNHRAEHRDVFSICGVQANAPCPSDTKARRRSGHPPEPPSCGWESARETVLPSTKECFPAAMSVSQRKRDVRRRQEDTGFRANRDASSGAPVREDFGPLRRRGRREVLSEGERSAVGVSPLQLQRPERTRVIGAQRDGRVEEHRGRFEEREETAREPPSQRDRPLRLDDLAGPSVSQPHDSGGLVQSCGGNGNSLSVATFESGQERDDVVHRQAGRCMHMRDRQEESTHMGEEDHFFSFFGENDARVPKITKERPREKDFGTSWPRAPETRCDSLRRDDDAAVREDRDSQWPYVCDGQFSEDEEGFLKPLFRFFLSVAVRGGTYAAYLLMGYALIILATTGLWVSSSASGRHESGSSGLELAGREAFDAKLSFRATGSGRGDDQYGEF</sequence>
<feature type="compositionally biased region" description="Low complexity" evidence="1">
    <location>
        <begin position="1274"/>
        <end position="1291"/>
    </location>
</feature>
<evidence type="ECO:0000313" key="5">
    <source>
        <dbReference type="Proteomes" id="UP000007494"/>
    </source>
</evidence>
<reference evidence="4" key="4">
    <citation type="journal article" date="2015" name="PLoS ONE">
        <title>Comprehensive Evaluation of Toxoplasma gondii VEG and Neospora caninum LIV Genomes with Tachyzoite Stage Transcriptome and Proteome Defines Novel Transcript Features.</title>
        <authorList>
            <person name="Ramaprasad A."/>
            <person name="Mourier T."/>
            <person name="Naeem R."/>
            <person name="Malas T.B."/>
            <person name="Moussa E."/>
            <person name="Panigrahi A."/>
            <person name="Vermont S.J."/>
            <person name="Otto T.D."/>
            <person name="Wastling J."/>
            <person name="Pain A."/>
        </authorList>
    </citation>
    <scope>NUCLEOTIDE SEQUENCE</scope>
    <source>
        <strain evidence="4">Liverpool</strain>
    </source>
</reference>
<protein>
    <submittedName>
        <fullName evidence="3">Uncharacterized protein</fullName>
    </submittedName>
</protein>
<feature type="compositionally biased region" description="Basic and acidic residues" evidence="1">
    <location>
        <begin position="2371"/>
        <end position="2382"/>
    </location>
</feature>
<feature type="region of interest" description="Disordered" evidence="1">
    <location>
        <begin position="1058"/>
        <end position="1132"/>
    </location>
</feature>
<evidence type="ECO:0000313" key="3">
    <source>
        <dbReference type="EMBL" id="CBZ51953.1"/>
    </source>
</evidence>
<feature type="compositionally biased region" description="Basic and acidic residues" evidence="1">
    <location>
        <begin position="82"/>
        <end position="91"/>
    </location>
</feature>
<feature type="compositionally biased region" description="Basic and acidic residues" evidence="1">
    <location>
        <begin position="572"/>
        <end position="587"/>
    </location>
</feature>
<feature type="compositionally biased region" description="Low complexity" evidence="1">
    <location>
        <begin position="494"/>
        <end position="518"/>
    </location>
</feature>
<feature type="region of interest" description="Disordered" evidence="1">
    <location>
        <begin position="1"/>
        <end position="21"/>
    </location>
</feature>
<feature type="compositionally biased region" description="Low complexity" evidence="1">
    <location>
        <begin position="411"/>
        <end position="426"/>
    </location>
</feature>
<dbReference type="Proteomes" id="UP000007494">
    <property type="component" value="Chromosome VI"/>
</dbReference>
<dbReference type="InParanoid" id="F0VE10"/>
<feature type="compositionally biased region" description="Low complexity" evidence="1">
    <location>
        <begin position="701"/>
        <end position="735"/>
    </location>
</feature>
<gene>
    <name evidence="4" type="ORF">BN1204_017450</name>
    <name evidence="3" type="ORF">NCLIV_017450</name>
</gene>
<feature type="compositionally biased region" description="Basic and acidic residues" evidence="1">
    <location>
        <begin position="835"/>
        <end position="846"/>
    </location>
</feature>
<feature type="compositionally biased region" description="Basic and acidic residues" evidence="1">
    <location>
        <begin position="372"/>
        <end position="395"/>
    </location>
</feature>
<name>F0VE10_NEOCL</name>
<feature type="compositionally biased region" description="Basic and acidic residues" evidence="1">
    <location>
        <begin position="949"/>
        <end position="963"/>
    </location>
</feature>
<accession>F0VE10</accession>
<feature type="region of interest" description="Disordered" evidence="1">
    <location>
        <begin position="299"/>
        <end position="518"/>
    </location>
</feature>
<feature type="region of interest" description="Disordered" evidence="1">
    <location>
        <begin position="929"/>
        <end position="1037"/>
    </location>
</feature>
<keyword evidence="5" id="KW-1185">Reference proteome</keyword>
<dbReference type="VEuPathDB" id="ToxoDB:NCLIV_017450"/>
<organism evidence="3 5">
    <name type="scientific">Neospora caninum (strain Liverpool)</name>
    <dbReference type="NCBI Taxonomy" id="572307"/>
    <lineage>
        <taxon>Eukaryota</taxon>
        <taxon>Sar</taxon>
        <taxon>Alveolata</taxon>
        <taxon>Apicomplexa</taxon>
        <taxon>Conoidasida</taxon>
        <taxon>Coccidia</taxon>
        <taxon>Eucoccidiorida</taxon>
        <taxon>Eimeriorina</taxon>
        <taxon>Sarcocystidae</taxon>
        <taxon>Neospora</taxon>
    </lineage>
</organism>
<feature type="compositionally biased region" description="Basic and acidic residues" evidence="1">
    <location>
        <begin position="257"/>
        <end position="273"/>
    </location>
</feature>
<dbReference type="OMA" id="EAQECWA"/>
<dbReference type="GeneID" id="13444662"/>
<dbReference type="OrthoDB" id="332282at2759"/>
<feature type="region of interest" description="Disordered" evidence="1">
    <location>
        <begin position="2320"/>
        <end position="2344"/>
    </location>
</feature>
<feature type="region of interest" description="Disordered" evidence="1">
    <location>
        <begin position="250"/>
        <end position="285"/>
    </location>
</feature>
<feature type="region of interest" description="Disordered" evidence="1">
    <location>
        <begin position="1818"/>
        <end position="1845"/>
    </location>
</feature>
<feature type="compositionally biased region" description="Basic and acidic residues" evidence="1">
    <location>
        <begin position="325"/>
        <end position="352"/>
    </location>
</feature>
<feature type="compositionally biased region" description="Low complexity" evidence="1">
    <location>
        <begin position="299"/>
        <end position="312"/>
    </location>
</feature>
<feature type="compositionally biased region" description="Basic and acidic residues" evidence="1">
    <location>
        <begin position="457"/>
        <end position="469"/>
    </location>
</feature>
<feature type="compositionally biased region" description="Basic and acidic residues" evidence="1">
    <location>
        <begin position="599"/>
        <end position="619"/>
    </location>
</feature>
<dbReference type="EMBL" id="LN714480">
    <property type="protein sequence ID" value="CEL65914.1"/>
    <property type="molecule type" value="Genomic_DNA"/>
</dbReference>
<dbReference type="RefSeq" id="XP_003881986.1">
    <property type="nucleotide sequence ID" value="XM_003881937.1"/>
</dbReference>
<feature type="compositionally biased region" description="Polar residues" evidence="1">
    <location>
        <begin position="676"/>
        <end position="688"/>
    </location>
</feature>
<reference evidence="3" key="1">
    <citation type="submission" date="2011-02" db="EMBL/GenBank/DDBJ databases">
        <authorList>
            <person name="Aslett M."/>
        </authorList>
    </citation>
    <scope>NUCLEOTIDE SEQUENCE</scope>
    <source>
        <strain evidence="3">Liverpool</strain>
    </source>
</reference>
<feature type="region of interest" description="Disordered" evidence="1">
    <location>
        <begin position="1146"/>
        <end position="1184"/>
    </location>
</feature>
<reference evidence="3" key="2">
    <citation type="submission" date="2011-03" db="EMBL/GenBank/DDBJ databases">
        <title>Comparative genomics and transcriptomics of Neospora caninum and Toxoplasma gondii.</title>
        <authorList>
            <person name="Reid A.J."/>
            <person name="Sohal A."/>
            <person name="Harris D."/>
            <person name="Quail M."/>
            <person name="Sanders M."/>
            <person name="Berriman M."/>
            <person name="Wastling J.M."/>
            <person name="Pain A."/>
        </authorList>
    </citation>
    <scope>NUCLEOTIDE SEQUENCE</scope>
    <source>
        <strain evidence="3">Liverpool</strain>
    </source>
</reference>
<proteinExistence type="predicted"/>
<feature type="compositionally biased region" description="Basic and acidic residues" evidence="1">
    <location>
        <begin position="1"/>
        <end position="13"/>
    </location>
</feature>
<feature type="region of interest" description="Disordered" evidence="1">
    <location>
        <begin position="144"/>
        <end position="220"/>
    </location>
</feature>
<feature type="region of interest" description="Disordered" evidence="1">
    <location>
        <begin position="1198"/>
        <end position="1233"/>
    </location>
</feature>
<feature type="region of interest" description="Disordered" evidence="1">
    <location>
        <begin position="2024"/>
        <end position="2116"/>
    </location>
</feature>
<feature type="compositionally biased region" description="Polar residues" evidence="1">
    <location>
        <begin position="1110"/>
        <end position="1120"/>
    </location>
</feature>
<evidence type="ECO:0000256" key="2">
    <source>
        <dbReference type="SAM" id="Phobius"/>
    </source>
</evidence>
<keyword evidence="2" id="KW-0812">Transmembrane</keyword>
<feature type="compositionally biased region" description="Basic and acidic residues" evidence="1">
    <location>
        <begin position="1017"/>
        <end position="1027"/>
    </location>
</feature>
<feature type="compositionally biased region" description="Polar residues" evidence="1">
    <location>
        <begin position="1090"/>
        <end position="1100"/>
    </location>
</feature>
<feature type="compositionally biased region" description="Basic and acidic residues" evidence="1">
    <location>
        <begin position="929"/>
        <end position="939"/>
    </location>
</feature>
<feature type="region of interest" description="Disordered" evidence="1">
    <location>
        <begin position="1500"/>
        <end position="1532"/>
    </location>
</feature>
<dbReference type="EMBL" id="FR823387">
    <property type="protein sequence ID" value="CBZ51953.1"/>
    <property type="molecule type" value="Genomic_DNA"/>
</dbReference>
<feature type="region of interest" description="Disordered" evidence="1">
    <location>
        <begin position="69"/>
        <end position="91"/>
    </location>
</feature>
<keyword evidence="2" id="KW-0472">Membrane</keyword>
<feature type="region of interest" description="Disordered" evidence="1">
    <location>
        <begin position="562"/>
        <end position="862"/>
    </location>
</feature>
<feature type="region of interest" description="Disordered" evidence="1">
    <location>
        <begin position="2360"/>
        <end position="2480"/>
    </location>
</feature>
<feature type="compositionally biased region" description="Basic and acidic residues" evidence="1">
    <location>
        <begin position="2423"/>
        <end position="2467"/>
    </location>
</feature>
<feature type="compositionally biased region" description="Basic and acidic residues" evidence="1">
    <location>
        <begin position="1510"/>
        <end position="1524"/>
    </location>
</feature>
<feature type="compositionally biased region" description="Low complexity" evidence="1">
    <location>
        <begin position="1160"/>
        <end position="1170"/>
    </location>
</feature>
<feature type="compositionally biased region" description="Basic and acidic residues" evidence="1">
    <location>
        <begin position="1830"/>
        <end position="1845"/>
    </location>
</feature>
<feature type="region of interest" description="Disordered" evidence="1">
    <location>
        <begin position="1256"/>
        <end position="1328"/>
    </location>
</feature>
<feature type="compositionally biased region" description="Polar residues" evidence="1">
    <location>
        <begin position="761"/>
        <end position="770"/>
    </location>
</feature>
<feature type="compositionally biased region" description="Basic and acidic residues" evidence="1">
    <location>
        <begin position="429"/>
        <end position="442"/>
    </location>
</feature>
<feature type="compositionally biased region" description="Basic and acidic residues" evidence="1">
    <location>
        <begin position="643"/>
        <end position="668"/>
    </location>
</feature>
<dbReference type="eggNOG" id="ENOG502QZ6P">
    <property type="taxonomic scope" value="Eukaryota"/>
</dbReference>
<keyword evidence="2" id="KW-1133">Transmembrane helix</keyword>